<evidence type="ECO:0000256" key="1">
    <source>
        <dbReference type="SAM" id="MobiDB-lite"/>
    </source>
</evidence>
<evidence type="ECO:0000313" key="2">
    <source>
        <dbReference type="EMBL" id="KAF6427956.1"/>
    </source>
</evidence>
<dbReference type="Proteomes" id="UP000593571">
    <property type="component" value="Unassembled WGS sequence"/>
</dbReference>
<proteinExistence type="predicted"/>
<accession>A0A7J8DY34</accession>
<dbReference type="EMBL" id="JACASE010000011">
    <property type="protein sequence ID" value="KAF6427956.1"/>
    <property type="molecule type" value="Genomic_DNA"/>
</dbReference>
<evidence type="ECO:0000313" key="3">
    <source>
        <dbReference type="Proteomes" id="UP000593571"/>
    </source>
</evidence>
<gene>
    <name evidence="2" type="ORF">HJG63_008417</name>
</gene>
<name>A0A7J8DY34_ROUAE</name>
<organism evidence="2 3">
    <name type="scientific">Rousettus aegyptiacus</name>
    <name type="common">Egyptian fruit bat</name>
    <name type="synonym">Pteropus aegyptiacus</name>
    <dbReference type="NCBI Taxonomy" id="9407"/>
    <lineage>
        <taxon>Eukaryota</taxon>
        <taxon>Metazoa</taxon>
        <taxon>Chordata</taxon>
        <taxon>Craniata</taxon>
        <taxon>Vertebrata</taxon>
        <taxon>Euteleostomi</taxon>
        <taxon>Mammalia</taxon>
        <taxon>Eutheria</taxon>
        <taxon>Laurasiatheria</taxon>
        <taxon>Chiroptera</taxon>
        <taxon>Yinpterochiroptera</taxon>
        <taxon>Pteropodoidea</taxon>
        <taxon>Pteropodidae</taxon>
        <taxon>Rousettinae</taxon>
        <taxon>Rousettus</taxon>
    </lineage>
</organism>
<feature type="compositionally biased region" description="Basic and acidic residues" evidence="1">
    <location>
        <begin position="1"/>
        <end position="19"/>
    </location>
</feature>
<keyword evidence="3" id="KW-1185">Reference proteome</keyword>
<comment type="caution">
    <text evidence="2">The sequence shown here is derived from an EMBL/GenBank/DDBJ whole genome shotgun (WGS) entry which is preliminary data.</text>
</comment>
<reference evidence="2 3" key="1">
    <citation type="journal article" date="2020" name="Nature">
        <title>Six reference-quality genomes reveal evolution of bat adaptations.</title>
        <authorList>
            <person name="Jebb D."/>
            <person name="Huang Z."/>
            <person name="Pippel M."/>
            <person name="Hughes G.M."/>
            <person name="Lavrichenko K."/>
            <person name="Devanna P."/>
            <person name="Winkler S."/>
            <person name="Jermiin L.S."/>
            <person name="Skirmuntt E.C."/>
            <person name="Katzourakis A."/>
            <person name="Burkitt-Gray L."/>
            <person name="Ray D.A."/>
            <person name="Sullivan K.A.M."/>
            <person name="Roscito J.G."/>
            <person name="Kirilenko B.M."/>
            <person name="Davalos L.M."/>
            <person name="Corthals A.P."/>
            <person name="Power M.L."/>
            <person name="Jones G."/>
            <person name="Ransome R.D."/>
            <person name="Dechmann D.K.N."/>
            <person name="Locatelli A.G."/>
            <person name="Puechmaille S.J."/>
            <person name="Fedrigo O."/>
            <person name="Jarvis E.D."/>
            <person name="Hiller M."/>
            <person name="Vernes S.C."/>
            <person name="Myers E.W."/>
            <person name="Teeling E.C."/>
        </authorList>
    </citation>
    <scope>NUCLEOTIDE SEQUENCE [LARGE SCALE GENOMIC DNA]</scope>
    <source>
        <strain evidence="2">MRouAeg1</strain>
        <tissue evidence="2">Muscle</tissue>
    </source>
</reference>
<feature type="region of interest" description="Disordered" evidence="1">
    <location>
        <begin position="1"/>
        <end position="20"/>
    </location>
</feature>
<protein>
    <submittedName>
        <fullName evidence="2">Uncharacterized protein</fullName>
    </submittedName>
</protein>
<sequence>MGTEEKGPENTKKESEKSARGVAMWILSSEMGSNATLRPCTERAWTRPPVSFPPSPRAGLFTDHVQMTDTRAKPEPHKEARVLDTTESLFQPLACLCQDRQKRSCDSYSPVREPRHGCKYVLLRCEFTKKFGHLPEDRRYHSKHISTFLMFSSDSTCCHQKSGGHKCTSFHS</sequence>
<dbReference type="AlphaFoldDB" id="A0A7J8DY34"/>